<keyword evidence="3" id="KW-1185">Reference proteome</keyword>
<dbReference type="Proteomes" id="UP001501295">
    <property type="component" value="Unassembled WGS sequence"/>
</dbReference>
<feature type="transmembrane region" description="Helical" evidence="1">
    <location>
        <begin position="103"/>
        <end position="124"/>
    </location>
</feature>
<sequence length="432" mass="45170">MIPRLVLAELVGGWRLWAGAFVVCVVAALIALVCAGDVSTAAILSEAQNPSGLINHALVFGAMNVPVVIGALNILLVYVVRLQRTHHALWQFGGVTPKLIRRIVVLQVGVVGVLAFLVALVLAAPTLRFLLNGLSAAVRGTEEEQITEVALSPAPTAIAFTVFLMVVVGSASSAARAASRTPALVAVRAPAEEPSRPSRARTVAGAIVLAVAGVLWAVTLNGGSGYLDFSQILVIIAFLLVAPVASQVVMEGWTRLMPFRSPSWFLAKEFAHHNVVRSHAGISLLVVAAGIGVETGYIGLWQDPEYFSIALAIFGTPIALVLVTGAATIFMTATHRRREAALLVVSGGTYGTAVRAAVVEAVIFVITALILGVVVALPSALGPQPGGTWWQAFVPLPFVLGLGLALLLTTTVAPVLQARRRVLSVELARESA</sequence>
<feature type="transmembrane region" description="Helical" evidence="1">
    <location>
        <begin position="353"/>
        <end position="377"/>
    </location>
</feature>
<accession>A0ABP8VSE3</accession>
<evidence type="ECO:0008006" key="4">
    <source>
        <dbReference type="Google" id="ProtNLM"/>
    </source>
</evidence>
<keyword evidence="1" id="KW-1133">Transmembrane helix</keyword>
<keyword evidence="1" id="KW-0472">Membrane</keyword>
<feature type="transmembrane region" description="Helical" evidence="1">
    <location>
        <begin position="157"/>
        <end position="179"/>
    </location>
</feature>
<reference evidence="3" key="1">
    <citation type="journal article" date="2019" name="Int. J. Syst. Evol. Microbiol.">
        <title>The Global Catalogue of Microorganisms (GCM) 10K type strain sequencing project: providing services to taxonomists for standard genome sequencing and annotation.</title>
        <authorList>
            <consortium name="The Broad Institute Genomics Platform"/>
            <consortium name="The Broad Institute Genome Sequencing Center for Infectious Disease"/>
            <person name="Wu L."/>
            <person name="Ma J."/>
        </authorList>
    </citation>
    <scope>NUCLEOTIDE SEQUENCE [LARGE SCALE GENOMIC DNA]</scope>
    <source>
        <strain evidence="3">JCM 18956</strain>
    </source>
</reference>
<organism evidence="2 3">
    <name type="scientific">Frondihabitans cladoniiphilus</name>
    <dbReference type="NCBI Taxonomy" id="715785"/>
    <lineage>
        <taxon>Bacteria</taxon>
        <taxon>Bacillati</taxon>
        <taxon>Actinomycetota</taxon>
        <taxon>Actinomycetes</taxon>
        <taxon>Micrococcales</taxon>
        <taxon>Microbacteriaceae</taxon>
        <taxon>Frondihabitans</taxon>
    </lineage>
</organism>
<protein>
    <recommendedName>
        <fullName evidence="4">ABC transport system permease protein</fullName>
    </recommendedName>
</protein>
<evidence type="ECO:0000313" key="3">
    <source>
        <dbReference type="Proteomes" id="UP001501295"/>
    </source>
</evidence>
<feature type="transmembrane region" description="Helical" evidence="1">
    <location>
        <begin position="12"/>
        <end position="33"/>
    </location>
</feature>
<keyword evidence="1" id="KW-0812">Transmembrane</keyword>
<feature type="transmembrane region" description="Helical" evidence="1">
    <location>
        <begin position="306"/>
        <end position="332"/>
    </location>
</feature>
<feature type="transmembrane region" description="Helical" evidence="1">
    <location>
        <begin position="389"/>
        <end position="416"/>
    </location>
</feature>
<name>A0ABP8VSE3_9MICO</name>
<comment type="caution">
    <text evidence="2">The sequence shown here is derived from an EMBL/GenBank/DDBJ whole genome shotgun (WGS) entry which is preliminary data.</text>
</comment>
<evidence type="ECO:0000313" key="2">
    <source>
        <dbReference type="EMBL" id="GAA4669311.1"/>
    </source>
</evidence>
<feature type="transmembrane region" description="Helical" evidence="1">
    <location>
        <begin position="230"/>
        <end position="250"/>
    </location>
</feature>
<feature type="transmembrane region" description="Helical" evidence="1">
    <location>
        <begin position="280"/>
        <end position="300"/>
    </location>
</feature>
<feature type="transmembrane region" description="Helical" evidence="1">
    <location>
        <begin position="200"/>
        <end position="218"/>
    </location>
</feature>
<dbReference type="EMBL" id="BAABLM010000002">
    <property type="protein sequence ID" value="GAA4669311.1"/>
    <property type="molecule type" value="Genomic_DNA"/>
</dbReference>
<dbReference type="RefSeq" id="WP_345374063.1">
    <property type="nucleotide sequence ID" value="NZ_BAABLM010000002.1"/>
</dbReference>
<feature type="transmembrane region" description="Helical" evidence="1">
    <location>
        <begin position="53"/>
        <end position="82"/>
    </location>
</feature>
<proteinExistence type="predicted"/>
<evidence type="ECO:0000256" key="1">
    <source>
        <dbReference type="SAM" id="Phobius"/>
    </source>
</evidence>
<gene>
    <name evidence="2" type="ORF">GCM10025780_10520</name>
</gene>